<dbReference type="AlphaFoldDB" id="A0A0H5QQW2"/>
<protein>
    <submittedName>
        <fullName evidence="2">Uncharacterized protein</fullName>
    </submittedName>
</protein>
<sequence length="114" mass="12748">MKPKNLHDKGTHLNTICQNLGYDQYPRKVPIDLMIKARRVIHTVNMRKALVLLIASVALIGSCLAGVTFINGSLTGLSLYSTSYTKFIGTQFEDHIDSIVGRLRVFQNDPCNKE</sequence>
<proteinExistence type="predicted"/>
<evidence type="ECO:0000313" key="2">
    <source>
        <dbReference type="EMBL" id="CRZ04017.1"/>
    </source>
</evidence>
<dbReference type="EMBL" id="HACM01003575">
    <property type="protein sequence ID" value="CRZ04017.1"/>
    <property type="molecule type" value="Transcribed_RNA"/>
</dbReference>
<reference evidence="2" key="1">
    <citation type="submission" date="2015-04" db="EMBL/GenBank/DDBJ databases">
        <title>The genome sequence of the plant pathogenic Rhizarian Plasmodiophora brassicae reveals insights in its biotrophic life cycle and the origin of chitin synthesis.</title>
        <authorList>
            <person name="Schwelm A."/>
            <person name="Fogelqvist J."/>
            <person name="Knaust A."/>
            <person name="Julke S."/>
            <person name="Lilja T."/>
            <person name="Dhandapani V."/>
            <person name="Bonilla-Rosso G."/>
            <person name="Karlsson M."/>
            <person name="Shevchenko A."/>
            <person name="Choi S.R."/>
            <person name="Kim H.G."/>
            <person name="Park J.Y."/>
            <person name="Lim Y.P."/>
            <person name="Ludwig-Muller J."/>
            <person name="Dixelius C."/>
        </authorList>
    </citation>
    <scope>NUCLEOTIDE SEQUENCE</scope>
    <source>
        <tissue evidence="2">Potato root galls</tissue>
    </source>
</reference>
<keyword evidence="1" id="KW-0812">Transmembrane</keyword>
<keyword evidence="1" id="KW-0472">Membrane</keyword>
<evidence type="ECO:0000256" key="1">
    <source>
        <dbReference type="SAM" id="Phobius"/>
    </source>
</evidence>
<name>A0A0H5QQW2_9EUKA</name>
<keyword evidence="1" id="KW-1133">Transmembrane helix</keyword>
<feature type="transmembrane region" description="Helical" evidence="1">
    <location>
        <begin position="49"/>
        <end position="70"/>
    </location>
</feature>
<organism evidence="2">
    <name type="scientific">Spongospora subterranea</name>
    <dbReference type="NCBI Taxonomy" id="70186"/>
    <lineage>
        <taxon>Eukaryota</taxon>
        <taxon>Sar</taxon>
        <taxon>Rhizaria</taxon>
        <taxon>Endomyxa</taxon>
        <taxon>Phytomyxea</taxon>
        <taxon>Plasmodiophorida</taxon>
        <taxon>Plasmodiophoridae</taxon>
        <taxon>Spongospora</taxon>
    </lineage>
</organism>
<feature type="non-terminal residue" evidence="2">
    <location>
        <position position="114"/>
    </location>
</feature>
<accession>A0A0H5QQW2</accession>